<organism evidence="2 3">
    <name type="scientific">Kribbella hippodromi</name>
    <dbReference type="NCBI Taxonomy" id="434347"/>
    <lineage>
        <taxon>Bacteria</taxon>
        <taxon>Bacillati</taxon>
        <taxon>Actinomycetota</taxon>
        <taxon>Actinomycetes</taxon>
        <taxon>Propionibacteriales</taxon>
        <taxon>Kribbellaceae</taxon>
        <taxon>Kribbella</taxon>
    </lineage>
</organism>
<comment type="caution">
    <text evidence="2">The sequence shown here is derived from an EMBL/GenBank/DDBJ whole genome shotgun (WGS) entry which is preliminary data.</text>
</comment>
<dbReference type="EMBL" id="BAAAPH010000001">
    <property type="protein sequence ID" value="GAA1549862.1"/>
    <property type="molecule type" value="Genomic_DNA"/>
</dbReference>
<protein>
    <recommendedName>
        <fullName evidence="4">HNH endonuclease</fullName>
    </recommendedName>
</protein>
<evidence type="ECO:0008006" key="4">
    <source>
        <dbReference type="Google" id="ProtNLM"/>
    </source>
</evidence>
<sequence>MPNPQRRGGRRAQRLAEYVIRRDLGVCWLCGHGGADTADHVIPVAQRPDLEYDVRNLRAAHGTQRTISTHGYQCQGNYGRGDAAAPTTSTHSRSW</sequence>
<reference evidence="3" key="1">
    <citation type="journal article" date="2019" name="Int. J. Syst. Evol. Microbiol.">
        <title>The Global Catalogue of Microorganisms (GCM) 10K type strain sequencing project: providing services to taxonomists for standard genome sequencing and annotation.</title>
        <authorList>
            <consortium name="The Broad Institute Genomics Platform"/>
            <consortium name="The Broad Institute Genome Sequencing Center for Infectious Disease"/>
            <person name="Wu L."/>
            <person name="Ma J."/>
        </authorList>
    </citation>
    <scope>NUCLEOTIDE SEQUENCE [LARGE SCALE GENOMIC DNA]</scope>
    <source>
        <strain evidence="3">JCM 15572</strain>
    </source>
</reference>
<keyword evidence="3" id="KW-1185">Reference proteome</keyword>
<evidence type="ECO:0000313" key="2">
    <source>
        <dbReference type="EMBL" id="GAA1549862.1"/>
    </source>
</evidence>
<accession>A0ABP4MXA8</accession>
<feature type="region of interest" description="Disordered" evidence="1">
    <location>
        <begin position="68"/>
        <end position="95"/>
    </location>
</feature>
<proteinExistence type="predicted"/>
<gene>
    <name evidence="2" type="ORF">GCM10009804_03050</name>
</gene>
<feature type="compositionally biased region" description="Polar residues" evidence="1">
    <location>
        <begin position="86"/>
        <end position="95"/>
    </location>
</feature>
<evidence type="ECO:0000256" key="1">
    <source>
        <dbReference type="SAM" id="MobiDB-lite"/>
    </source>
</evidence>
<name>A0ABP4MXA8_9ACTN</name>
<dbReference type="Gene3D" id="1.10.30.50">
    <property type="match status" value="1"/>
</dbReference>
<evidence type="ECO:0000313" key="3">
    <source>
        <dbReference type="Proteomes" id="UP001501705"/>
    </source>
</evidence>
<dbReference type="Proteomes" id="UP001501705">
    <property type="component" value="Unassembled WGS sequence"/>
</dbReference>